<dbReference type="Proteomes" id="UP001652661">
    <property type="component" value="Chromosome 3L"/>
</dbReference>
<keyword evidence="2" id="KW-1185">Reference proteome</keyword>
<reference evidence="3" key="1">
    <citation type="submission" date="2025-08" db="UniProtKB">
        <authorList>
            <consortium name="RefSeq"/>
        </authorList>
    </citation>
    <scope>IDENTIFICATION</scope>
    <source>
        <strain evidence="3">14028-0561.14</strain>
        <tissue evidence="3">Whole fly</tissue>
    </source>
</reference>
<name>A0A6P4IA61_DROKI</name>
<evidence type="ECO:0000256" key="1">
    <source>
        <dbReference type="SAM" id="MobiDB-lite"/>
    </source>
</evidence>
<feature type="region of interest" description="Disordered" evidence="1">
    <location>
        <begin position="58"/>
        <end position="128"/>
    </location>
</feature>
<feature type="compositionally biased region" description="Basic residues" evidence="1">
    <location>
        <begin position="106"/>
        <end position="117"/>
    </location>
</feature>
<sequence>MSNHDGKDNRQPEMERPFEMLINRSFMDHGQPPHMKTPADSDFSMNGALIAFMRAKSVEDHDATPIPESAQEDDKPPLEQTDPHPWMRCCGRNFKHSIFSLQPSRTPKRGLGRHRRGLSREQQGQPTP</sequence>
<evidence type="ECO:0000313" key="3">
    <source>
        <dbReference type="RefSeq" id="XP_017019626.1"/>
    </source>
</evidence>
<dbReference type="OrthoDB" id="10484476at2759"/>
<dbReference type="RefSeq" id="XP_017019626.1">
    <property type="nucleotide sequence ID" value="XM_017164137.2"/>
</dbReference>
<protein>
    <submittedName>
        <fullName evidence="3">Uncharacterized protein</fullName>
    </submittedName>
</protein>
<accession>A0A6P4IA61</accession>
<organism evidence="2 3">
    <name type="scientific">Drosophila kikkawai</name>
    <name type="common">Fruit fly</name>
    <dbReference type="NCBI Taxonomy" id="30033"/>
    <lineage>
        <taxon>Eukaryota</taxon>
        <taxon>Metazoa</taxon>
        <taxon>Ecdysozoa</taxon>
        <taxon>Arthropoda</taxon>
        <taxon>Hexapoda</taxon>
        <taxon>Insecta</taxon>
        <taxon>Pterygota</taxon>
        <taxon>Neoptera</taxon>
        <taxon>Endopterygota</taxon>
        <taxon>Diptera</taxon>
        <taxon>Brachycera</taxon>
        <taxon>Muscomorpha</taxon>
        <taxon>Ephydroidea</taxon>
        <taxon>Drosophilidae</taxon>
        <taxon>Drosophila</taxon>
        <taxon>Sophophora</taxon>
    </lineage>
</organism>
<dbReference type="OMA" id="WMKCCGR"/>
<dbReference type="AlphaFoldDB" id="A0A6P4IA61"/>
<dbReference type="GeneID" id="108072839"/>
<gene>
    <name evidence="3" type="primary">LOC108072839</name>
</gene>
<evidence type="ECO:0000313" key="2">
    <source>
        <dbReference type="Proteomes" id="UP001652661"/>
    </source>
</evidence>
<proteinExistence type="predicted"/>